<protein>
    <submittedName>
        <fullName evidence="1">Uncharacterized protein</fullName>
    </submittedName>
</protein>
<keyword evidence="2" id="KW-1185">Reference proteome</keyword>
<dbReference type="Proteomes" id="UP000824120">
    <property type="component" value="Chromosome 7"/>
</dbReference>
<comment type="caution">
    <text evidence="1">The sequence shown here is derived from an EMBL/GenBank/DDBJ whole genome shotgun (WGS) entry which is preliminary data.</text>
</comment>
<reference evidence="1 2" key="1">
    <citation type="submission" date="2020-09" db="EMBL/GenBank/DDBJ databases">
        <title>De no assembly of potato wild relative species, Solanum commersonii.</title>
        <authorList>
            <person name="Cho K."/>
        </authorList>
    </citation>
    <scope>NUCLEOTIDE SEQUENCE [LARGE SCALE GENOMIC DNA]</scope>
    <source>
        <strain evidence="1">LZ3.2</strain>
        <tissue evidence="1">Leaf</tissue>
    </source>
</reference>
<gene>
    <name evidence="1" type="ORF">H5410_039201</name>
</gene>
<proteinExistence type="predicted"/>
<dbReference type="AlphaFoldDB" id="A0A9J5YCD2"/>
<dbReference type="EMBL" id="JACXVP010000007">
    <property type="protein sequence ID" value="KAG5597969.1"/>
    <property type="molecule type" value="Genomic_DNA"/>
</dbReference>
<sequence length="77" mass="8445">MADESSEEEGFGLKKVCNNSVEFHHLRRRQCRTGVLILVLLSLARSSLLRALITSEENRAAAEAVTATATETETALQ</sequence>
<organism evidence="1 2">
    <name type="scientific">Solanum commersonii</name>
    <name type="common">Commerson's wild potato</name>
    <name type="synonym">Commerson's nightshade</name>
    <dbReference type="NCBI Taxonomy" id="4109"/>
    <lineage>
        <taxon>Eukaryota</taxon>
        <taxon>Viridiplantae</taxon>
        <taxon>Streptophyta</taxon>
        <taxon>Embryophyta</taxon>
        <taxon>Tracheophyta</taxon>
        <taxon>Spermatophyta</taxon>
        <taxon>Magnoliopsida</taxon>
        <taxon>eudicotyledons</taxon>
        <taxon>Gunneridae</taxon>
        <taxon>Pentapetalae</taxon>
        <taxon>asterids</taxon>
        <taxon>lamiids</taxon>
        <taxon>Solanales</taxon>
        <taxon>Solanaceae</taxon>
        <taxon>Solanoideae</taxon>
        <taxon>Solaneae</taxon>
        <taxon>Solanum</taxon>
    </lineage>
</organism>
<evidence type="ECO:0000313" key="1">
    <source>
        <dbReference type="EMBL" id="KAG5597969.1"/>
    </source>
</evidence>
<accession>A0A9J5YCD2</accession>
<evidence type="ECO:0000313" key="2">
    <source>
        <dbReference type="Proteomes" id="UP000824120"/>
    </source>
</evidence>
<name>A0A9J5YCD2_SOLCO</name>